<evidence type="ECO:0000313" key="2">
    <source>
        <dbReference type="Proteomes" id="UP000249422"/>
    </source>
</evidence>
<name>A0AAX1PH14_AERSA</name>
<dbReference type="AlphaFoldDB" id="A0AAX1PH14"/>
<sequence>MNNKLIPMLKYFSAFCLGFLTNFSGFLDNVTNIPSSYKEFKKVYLYDAELLSGNWSTNTEYLLDGEELGLGLEQPTITMSLNVNEFGEVNGEILSNTVCDALPLTWVISMESPEPGLSSFIFERRFFLKQLKGGKMEIVAEYQLVYVDERKNVIEFERIDDKRNVLPEKFKLAKNLPAYDADFKELSDYCSKSPQRFRERLNKLSEAE</sequence>
<dbReference type="RefSeq" id="WP_220085160.1">
    <property type="nucleotide sequence ID" value="NZ_CAWNWF010000013.1"/>
</dbReference>
<dbReference type="EMBL" id="QLLM01000013">
    <property type="protein sequence ID" value="RAJ02081.1"/>
    <property type="molecule type" value="Genomic_DNA"/>
</dbReference>
<evidence type="ECO:0000313" key="1">
    <source>
        <dbReference type="EMBL" id="RAJ02081.1"/>
    </source>
</evidence>
<reference evidence="1 2" key="1">
    <citation type="submission" date="2018-06" db="EMBL/GenBank/DDBJ databases">
        <title>Freshwater and sediment microbial communities from various areas in North America, analyzing microbe dynamics in response to fracking.</title>
        <authorList>
            <person name="Lamendella R."/>
        </authorList>
    </citation>
    <scope>NUCLEOTIDE SEQUENCE [LARGE SCALE GENOMIC DNA]</scope>
    <source>
        <strain evidence="1 2">17</strain>
    </source>
</reference>
<proteinExistence type="predicted"/>
<comment type="caution">
    <text evidence="1">The sequence shown here is derived from an EMBL/GenBank/DDBJ whole genome shotgun (WGS) entry which is preliminary data.</text>
</comment>
<dbReference type="Proteomes" id="UP000249422">
    <property type="component" value="Unassembled WGS sequence"/>
</dbReference>
<gene>
    <name evidence="1" type="ORF">DEU50_11320</name>
</gene>
<organism evidence="1 2">
    <name type="scientific">Aeromonas salmonicida</name>
    <dbReference type="NCBI Taxonomy" id="645"/>
    <lineage>
        <taxon>Bacteria</taxon>
        <taxon>Pseudomonadati</taxon>
        <taxon>Pseudomonadota</taxon>
        <taxon>Gammaproteobacteria</taxon>
        <taxon>Aeromonadales</taxon>
        <taxon>Aeromonadaceae</taxon>
        <taxon>Aeromonas</taxon>
    </lineage>
</organism>
<accession>A0AAX1PH14</accession>
<protein>
    <submittedName>
        <fullName evidence="1">Uncharacterized protein</fullName>
    </submittedName>
</protein>